<accession>A0A0M3IBW9</accession>
<keyword evidence="2" id="KW-1185">Reference proteome</keyword>
<dbReference type="AlphaFoldDB" id="A0A0M3IBW9"/>
<dbReference type="WBParaSite" id="ALUE_0001528901-mRNA-1">
    <property type="protein sequence ID" value="ALUE_0001528901-mRNA-1"/>
    <property type="gene ID" value="ALUE_0001528901"/>
</dbReference>
<keyword evidence="1" id="KW-0472">Membrane</keyword>
<evidence type="ECO:0000313" key="2">
    <source>
        <dbReference type="Proteomes" id="UP000036681"/>
    </source>
</evidence>
<organism evidence="2 3">
    <name type="scientific">Ascaris lumbricoides</name>
    <name type="common">Giant roundworm</name>
    <dbReference type="NCBI Taxonomy" id="6252"/>
    <lineage>
        <taxon>Eukaryota</taxon>
        <taxon>Metazoa</taxon>
        <taxon>Ecdysozoa</taxon>
        <taxon>Nematoda</taxon>
        <taxon>Chromadorea</taxon>
        <taxon>Rhabditida</taxon>
        <taxon>Spirurina</taxon>
        <taxon>Ascaridomorpha</taxon>
        <taxon>Ascaridoidea</taxon>
        <taxon>Ascarididae</taxon>
        <taxon>Ascaris</taxon>
    </lineage>
</organism>
<evidence type="ECO:0000256" key="1">
    <source>
        <dbReference type="SAM" id="Phobius"/>
    </source>
</evidence>
<sequence length="94" mass="11169">MRTFRVFIFEYSDIIAYAIFLYSDIFSANSRYSFQWRRIAVLYFTTESRPQTADCHQHTGRNGGLLLGQTAINIGEIIFYFLQKFLIYYLTKLI</sequence>
<protein>
    <submittedName>
        <fullName evidence="3">Uncharacterized protein</fullName>
    </submittedName>
</protein>
<keyword evidence="1" id="KW-1133">Transmembrane helix</keyword>
<feature type="transmembrane region" description="Helical" evidence="1">
    <location>
        <begin position="6"/>
        <end position="28"/>
    </location>
</feature>
<reference evidence="3" key="1">
    <citation type="submission" date="2017-02" db="UniProtKB">
        <authorList>
            <consortium name="WormBaseParasite"/>
        </authorList>
    </citation>
    <scope>IDENTIFICATION</scope>
</reference>
<dbReference type="Proteomes" id="UP000036681">
    <property type="component" value="Unplaced"/>
</dbReference>
<name>A0A0M3IBW9_ASCLU</name>
<evidence type="ECO:0000313" key="3">
    <source>
        <dbReference type="WBParaSite" id="ALUE_0001528901-mRNA-1"/>
    </source>
</evidence>
<proteinExistence type="predicted"/>
<keyword evidence="1" id="KW-0812">Transmembrane</keyword>